<accession>A0A2J7PLD5</accession>
<dbReference type="InterPro" id="IPR001888">
    <property type="entry name" value="Transposase_1"/>
</dbReference>
<evidence type="ECO:0000256" key="1">
    <source>
        <dbReference type="SAM" id="MobiDB-lite"/>
    </source>
</evidence>
<feature type="region of interest" description="Disordered" evidence="1">
    <location>
        <begin position="104"/>
        <end position="124"/>
    </location>
</feature>
<name>A0A2J7PLD5_9NEOP</name>
<evidence type="ECO:0000313" key="3">
    <source>
        <dbReference type="Proteomes" id="UP000235965"/>
    </source>
</evidence>
<sequence>MATNEDNIERAHDMVLLDRRVTIDEVANRLQISHGSAYEIIHNSLGFHKVCARWVPKQLTVLHKQAHLDICQQHLDCYGNERDVFLDRIITGDETWIHHCEPESKQQSMEWKHPQSPSKKTFKSQPSAGKLMLTVFWDSQGPVLEHYQERGTTINSACYSEMLTDRLKPAIRSKRRGLLSKGVVLLHDNARPHVAAHTAETLRKLKFDIMAHPPYSPDLVPSDYHLFGPLKEALRGHRFTSDQQVKEAVHAWLAAQLKTFFSEGIRKLVQRWT</sequence>
<dbReference type="Pfam" id="PF01359">
    <property type="entry name" value="Transposase_1"/>
    <property type="match status" value="1"/>
</dbReference>
<keyword evidence="3" id="KW-1185">Reference proteome</keyword>
<reference evidence="2 3" key="1">
    <citation type="submission" date="2017-12" db="EMBL/GenBank/DDBJ databases">
        <title>Hemimetabolous genomes reveal molecular basis of termite eusociality.</title>
        <authorList>
            <person name="Harrison M.C."/>
            <person name="Jongepier E."/>
            <person name="Robertson H.M."/>
            <person name="Arning N."/>
            <person name="Bitard-Feildel T."/>
            <person name="Chao H."/>
            <person name="Childers C.P."/>
            <person name="Dinh H."/>
            <person name="Doddapaneni H."/>
            <person name="Dugan S."/>
            <person name="Gowin J."/>
            <person name="Greiner C."/>
            <person name="Han Y."/>
            <person name="Hu H."/>
            <person name="Hughes D.S.T."/>
            <person name="Huylmans A.-K."/>
            <person name="Kemena C."/>
            <person name="Kremer L.P.M."/>
            <person name="Lee S.L."/>
            <person name="Lopez-Ezquerra A."/>
            <person name="Mallet L."/>
            <person name="Monroy-Kuhn J.M."/>
            <person name="Moser A."/>
            <person name="Murali S.C."/>
            <person name="Muzny D.M."/>
            <person name="Otani S."/>
            <person name="Piulachs M.-D."/>
            <person name="Poelchau M."/>
            <person name="Qu J."/>
            <person name="Schaub F."/>
            <person name="Wada-Katsumata A."/>
            <person name="Worley K.C."/>
            <person name="Xie Q."/>
            <person name="Ylla G."/>
            <person name="Poulsen M."/>
            <person name="Gibbs R.A."/>
            <person name="Schal C."/>
            <person name="Richards S."/>
            <person name="Belles X."/>
            <person name="Korb J."/>
            <person name="Bornberg-Bauer E."/>
        </authorList>
    </citation>
    <scope>NUCLEOTIDE SEQUENCE [LARGE SCALE GENOMIC DNA]</scope>
    <source>
        <tissue evidence="2">Whole body</tissue>
    </source>
</reference>
<dbReference type="Gene3D" id="3.30.420.10">
    <property type="entry name" value="Ribonuclease H-like superfamily/Ribonuclease H"/>
    <property type="match status" value="1"/>
</dbReference>
<dbReference type="InParanoid" id="A0A2J7PLD5"/>
<feature type="compositionally biased region" description="Polar residues" evidence="1">
    <location>
        <begin position="105"/>
        <end position="124"/>
    </location>
</feature>
<evidence type="ECO:0008006" key="4">
    <source>
        <dbReference type="Google" id="ProtNLM"/>
    </source>
</evidence>
<proteinExistence type="predicted"/>
<dbReference type="EMBL" id="NEVH01024426">
    <property type="protein sequence ID" value="PNF17151.1"/>
    <property type="molecule type" value="Genomic_DNA"/>
</dbReference>
<dbReference type="PANTHER" id="PTHR46060">
    <property type="entry name" value="MARINER MOS1 TRANSPOSASE-LIKE PROTEIN"/>
    <property type="match status" value="1"/>
</dbReference>
<gene>
    <name evidence="2" type="ORF">B7P43_G09067</name>
</gene>
<comment type="caution">
    <text evidence="2">The sequence shown here is derived from an EMBL/GenBank/DDBJ whole genome shotgun (WGS) entry which is preliminary data.</text>
</comment>
<dbReference type="OrthoDB" id="10017160at2759"/>
<dbReference type="InterPro" id="IPR036397">
    <property type="entry name" value="RNaseH_sf"/>
</dbReference>
<protein>
    <recommendedName>
        <fullName evidence="4">Histone-lysine N-methyltransferase SETMAR</fullName>
    </recommendedName>
</protein>
<dbReference type="PANTHER" id="PTHR46060:SF1">
    <property type="entry name" value="MARINER MOS1 TRANSPOSASE-LIKE PROTEIN"/>
    <property type="match status" value="1"/>
</dbReference>
<dbReference type="GO" id="GO:0003676">
    <property type="term" value="F:nucleic acid binding"/>
    <property type="evidence" value="ECO:0007669"/>
    <property type="project" value="InterPro"/>
</dbReference>
<dbReference type="InterPro" id="IPR052709">
    <property type="entry name" value="Transposase-MT_Hybrid"/>
</dbReference>
<dbReference type="STRING" id="105785.A0A2J7PLD5"/>
<evidence type="ECO:0000313" key="2">
    <source>
        <dbReference type="EMBL" id="PNF17151.1"/>
    </source>
</evidence>
<dbReference type="AlphaFoldDB" id="A0A2J7PLD5"/>
<organism evidence="2 3">
    <name type="scientific">Cryptotermes secundus</name>
    <dbReference type="NCBI Taxonomy" id="105785"/>
    <lineage>
        <taxon>Eukaryota</taxon>
        <taxon>Metazoa</taxon>
        <taxon>Ecdysozoa</taxon>
        <taxon>Arthropoda</taxon>
        <taxon>Hexapoda</taxon>
        <taxon>Insecta</taxon>
        <taxon>Pterygota</taxon>
        <taxon>Neoptera</taxon>
        <taxon>Polyneoptera</taxon>
        <taxon>Dictyoptera</taxon>
        <taxon>Blattodea</taxon>
        <taxon>Blattoidea</taxon>
        <taxon>Termitoidae</taxon>
        <taxon>Kalotermitidae</taxon>
        <taxon>Cryptotermitinae</taxon>
        <taxon>Cryptotermes</taxon>
    </lineage>
</organism>
<dbReference type="Proteomes" id="UP000235965">
    <property type="component" value="Unassembled WGS sequence"/>
</dbReference>